<evidence type="ECO:0000256" key="1">
    <source>
        <dbReference type="PIRNR" id="PIRNR012524"/>
    </source>
</evidence>
<dbReference type="RefSeq" id="WP_407329848.1">
    <property type="nucleotide sequence ID" value="NZ_CP136865.1"/>
</dbReference>
<dbReference type="EMBL" id="CP136865">
    <property type="protein sequence ID" value="WOJ98489.1"/>
    <property type="molecule type" value="Genomic_DNA"/>
</dbReference>
<feature type="domain" description="S1 motif" evidence="2">
    <location>
        <begin position="70"/>
        <end position="131"/>
    </location>
</feature>
<dbReference type="SMART" id="SM00316">
    <property type="entry name" value="S1"/>
    <property type="match status" value="2"/>
</dbReference>
<comment type="similarity">
    <text evidence="1">Belongs to the CvfB family.</text>
</comment>
<evidence type="ECO:0000313" key="3">
    <source>
        <dbReference type="EMBL" id="WOJ98489.1"/>
    </source>
</evidence>
<name>A0ABZ0II39_9GAMM</name>
<keyword evidence="4" id="KW-1185">Reference proteome</keyword>
<sequence length="278" mass="31129">MQREIGRFSSLDVLELGTHSAILDGEDWGRLPLERGQCPDSLAVGDTLEVFAYLDTNGHPAITTLTPAAQLGEVAWLEVVEVNDLGAFVDWGLPRDLFVPFGEQQHPLKKGAHTLVKVYVDNQGRLAGSTRIDHWIEDTAPVIKQGQRVSVMIAERTELGYKAIINHECWGLLYSNELYQRVRKGQVLDAFVQRIRNDGRIDLSLNQPGFSKMKMDGVSAKILDRLQENDGFLALTDKSPPREIYAMFGVSKKVFKQAIGALYKQRVITLERDGIRIA</sequence>
<dbReference type="InterPro" id="IPR012340">
    <property type="entry name" value="NA-bd_OB-fold"/>
</dbReference>
<dbReference type="Gene3D" id="2.40.50.140">
    <property type="entry name" value="Nucleic acid-binding proteins"/>
    <property type="match status" value="2"/>
</dbReference>
<reference evidence="3 4" key="1">
    <citation type="submission" date="2023-10" db="EMBL/GenBank/DDBJ databases">
        <title>Two novel species belonging to the OM43/NOR5 clade.</title>
        <authorList>
            <person name="Park M."/>
        </authorList>
    </citation>
    <scope>NUCLEOTIDE SEQUENCE [LARGE SCALE GENOMIC DNA]</scope>
    <source>
        <strain evidence="3 4">IMCC45268</strain>
    </source>
</reference>
<accession>A0ABZ0II39</accession>
<dbReference type="InterPro" id="IPR040764">
    <property type="entry name" value="CvfB_WH"/>
</dbReference>
<protein>
    <submittedName>
        <fullName evidence="3">S1-like domain-containing RNA-binding protein</fullName>
    </submittedName>
</protein>
<dbReference type="Gene3D" id="1.10.10.10">
    <property type="entry name" value="Winged helix-like DNA-binding domain superfamily/Winged helix DNA-binding domain"/>
    <property type="match status" value="1"/>
</dbReference>
<evidence type="ECO:0000313" key="4">
    <source>
        <dbReference type="Proteomes" id="UP001626549"/>
    </source>
</evidence>
<dbReference type="SUPFAM" id="SSF50249">
    <property type="entry name" value="Nucleic acid-binding proteins"/>
    <property type="match status" value="1"/>
</dbReference>
<gene>
    <name evidence="3" type="ORF">R0137_07935</name>
</gene>
<dbReference type="Pfam" id="PF13509">
    <property type="entry name" value="S1_2"/>
    <property type="match status" value="2"/>
</dbReference>
<dbReference type="Proteomes" id="UP001626549">
    <property type="component" value="Chromosome"/>
</dbReference>
<dbReference type="InterPro" id="IPR014464">
    <property type="entry name" value="CvfB_fam"/>
</dbReference>
<dbReference type="PANTHER" id="PTHR37296">
    <property type="entry name" value="CONSERVED VIRULENCE FACTOR B"/>
    <property type="match status" value="1"/>
</dbReference>
<dbReference type="InterPro" id="IPR036388">
    <property type="entry name" value="WH-like_DNA-bd_sf"/>
</dbReference>
<feature type="domain" description="S1 motif" evidence="2">
    <location>
        <begin position="144"/>
        <end position="206"/>
    </location>
</feature>
<organism evidence="3 4">
    <name type="scientific">Congregibacter brevis</name>
    <dbReference type="NCBI Taxonomy" id="3081201"/>
    <lineage>
        <taxon>Bacteria</taxon>
        <taxon>Pseudomonadati</taxon>
        <taxon>Pseudomonadota</taxon>
        <taxon>Gammaproteobacteria</taxon>
        <taxon>Cellvibrionales</taxon>
        <taxon>Halieaceae</taxon>
        <taxon>Congregibacter</taxon>
    </lineage>
</organism>
<dbReference type="PANTHER" id="PTHR37296:SF1">
    <property type="entry name" value="CONSERVED VIRULENCE FACTOR B"/>
    <property type="match status" value="1"/>
</dbReference>
<dbReference type="Pfam" id="PF17783">
    <property type="entry name" value="WHD_CvfB"/>
    <property type="match status" value="1"/>
</dbReference>
<proteinExistence type="inferred from homology"/>
<dbReference type="InterPro" id="IPR039566">
    <property type="entry name" value="CvfB_S1_st"/>
</dbReference>
<dbReference type="InterPro" id="IPR003029">
    <property type="entry name" value="S1_domain"/>
</dbReference>
<evidence type="ECO:0000259" key="2">
    <source>
        <dbReference type="SMART" id="SM00316"/>
    </source>
</evidence>
<dbReference type="PIRSF" id="PIRSF012524">
    <property type="entry name" value="YitL_S1"/>
    <property type="match status" value="1"/>
</dbReference>